<evidence type="ECO:0000313" key="2">
    <source>
        <dbReference type="Proteomes" id="UP000004099"/>
    </source>
</evidence>
<proteinExistence type="predicted"/>
<dbReference type="Proteomes" id="UP000004099">
    <property type="component" value="Unassembled WGS sequence"/>
</dbReference>
<dbReference type="AlphaFoldDB" id="E7FND0"/>
<sequence length="60" mass="6675">FVVFNPPDFVLAFVFMVIQRNLKLISVNAEIVIDDPRTNAAGNECSRNTALIAFAYDISL</sequence>
<accession>E7FND0</accession>
<comment type="caution">
    <text evidence="1">The sequence shown here is derived from an EMBL/GenBank/DDBJ whole genome shotgun (WGS) entry which is preliminary data.</text>
</comment>
<protein>
    <submittedName>
        <fullName evidence="1">Uncharacterized protein</fullName>
    </submittedName>
</protein>
<reference evidence="1 2" key="1">
    <citation type="submission" date="2011-01" db="EMBL/GenBank/DDBJ databases">
        <authorList>
            <person name="Muzny D."/>
            <person name="Qin X."/>
            <person name="Buhay C."/>
            <person name="Dugan-Rocha S."/>
            <person name="Ding Y."/>
            <person name="Chen G."/>
            <person name="Hawes A."/>
            <person name="Holder M."/>
            <person name="Jhangiani S."/>
            <person name="Johnson A."/>
            <person name="Khan Z."/>
            <person name="Li Z."/>
            <person name="Liu W."/>
            <person name="Liu X."/>
            <person name="Perez L."/>
            <person name="Shen H."/>
            <person name="Wang Q."/>
            <person name="Watt J."/>
            <person name="Xi L."/>
            <person name="Xin Y."/>
            <person name="Zhou J."/>
            <person name="Deng J."/>
            <person name="Jiang H."/>
            <person name="Liu Y."/>
            <person name="Qu J."/>
            <person name="Song X.-Z."/>
            <person name="Zhang L."/>
            <person name="Villasana D."/>
            <person name="Johnson A."/>
            <person name="Liu J."/>
            <person name="Liyanage D."/>
            <person name="Lorensuhewa L."/>
            <person name="Robinson T."/>
            <person name="Song A."/>
            <person name="Song B.-B."/>
            <person name="Dinh H."/>
            <person name="Thornton R."/>
            <person name="Coyle M."/>
            <person name="Francisco L."/>
            <person name="Jackson L."/>
            <person name="Javaid M."/>
            <person name="Korchina V."/>
            <person name="Kovar C."/>
            <person name="Mata R."/>
            <person name="Mathew T."/>
            <person name="Ngo R."/>
            <person name="Nguyen L."/>
            <person name="Nguyen N."/>
            <person name="Okwuonu G."/>
            <person name="Ongeri F."/>
            <person name="Pham C."/>
            <person name="Simmons D."/>
            <person name="Wilczek-Boney K."/>
            <person name="Hale W."/>
            <person name="Jakkamsetti A."/>
            <person name="Pham P."/>
            <person name="Ruth R."/>
            <person name="San Lucas F."/>
            <person name="Warren J."/>
            <person name="Zhang J."/>
            <person name="Zhao Z."/>
            <person name="Zhou C."/>
            <person name="Zhu D."/>
            <person name="Lee S."/>
            <person name="Bess C."/>
            <person name="Blankenburg K."/>
            <person name="Forbes L."/>
            <person name="Fu Q."/>
            <person name="Gubbala S."/>
            <person name="Hirani K."/>
            <person name="Jayaseelan J.C."/>
            <person name="Lara F."/>
            <person name="Munidasa M."/>
            <person name="Palculict T."/>
            <person name="Patil S."/>
            <person name="Pu L.-L."/>
            <person name="Saada N."/>
            <person name="Tang L."/>
            <person name="Weissenberger G."/>
            <person name="Zhu Y."/>
            <person name="Hemphill L."/>
            <person name="Shang Y."/>
            <person name="Youmans B."/>
            <person name="Ayvaz T."/>
            <person name="Ross M."/>
            <person name="Santibanez J."/>
            <person name="Aqrawi P."/>
            <person name="Gross S."/>
            <person name="Joshi V."/>
            <person name="Fowler G."/>
            <person name="Nazareth L."/>
            <person name="Reid J."/>
            <person name="Worley K."/>
            <person name="Petrosino J."/>
            <person name="Highlander S."/>
            <person name="Gibbs R."/>
        </authorList>
    </citation>
    <scope>NUCLEOTIDE SEQUENCE [LARGE SCALE GENOMIC DNA]</scope>
    <source>
        <strain evidence="1 2">ATCC 25644</strain>
    </source>
</reference>
<organism evidence="1 2">
    <name type="scientific">Ligilactobacillus ruminis ATCC 25644</name>
    <dbReference type="NCBI Taxonomy" id="525362"/>
    <lineage>
        <taxon>Bacteria</taxon>
        <taxon>Bacillati</taxon>
        <taxon>Bacillota</taxon>
        <taxon>Bacilli</taxon>
        <taxon>Lactobacillales</taxon>
        <taxon>Lactobacillaceae</taxon>
        <taxon>Ligilactobacillus</taxon>
    </lineage>
</organism>
<evidence type="ECO:0000313" key="1">
    <source>
        <dbReference type="EMBL" id="EFZ35529.1"/>
    </source>
</evidence>
<dbReference type="EMBL" id="ACGS02000022">
    <property type="protein sequence ID" value="EFZ35529.1"/>
    <property type="molecule type" value="Genomic_DNA"/>
</dbReference>
<dbReference type="HOGENOM" id="CLU_2947170_0_0_9"/>
<name>E7FND0_9LACO</name>
<feature type="non-terminal residue" evidence="1">
    <location>
        <position position="1"/>
    </location>
</feature>
<gene>
    <name evidence="1" type="ORF">HMPREF0542_10407</name>
</gene>